<accession>A0A1Q9D6Q7</accession>
<dbReference type="EMBL" id="LSRX01000690">
    <property type="protein sequence ID" value="OLP90879.1"/>
    <property type="molecule type" value="Genomic_DNA"/>
</dbReference>
<organism evidence="2 3">
    <name type="scientific">Symbiodinium microadriaticum</name>
    <name type="common">Dinoflagellate</name>
    <name type="synonym">Zooxanthella microadriatica</name>
    <dbReference type="NCBI Taxonomy" id="2951"/>
    <lineage>
        <taxon>Eukaryota</taxon>
        <taxon>Sar</taxon>
        <taxon>Alveolata</taxon>
        <taxon>Dinophyceae</taxon>
        <taxon>Suessiales</taxon>
        <taxon>Symbiodiniaceae</taxon>
        <taxon>Symbiodinium</taxon>
    </lineage>
</organism>
<reference evidence="2 3" key="1">
    <citation type="submission" date="2016-02" db="EMBL/GenBank/DDBJ databases">
        <title>Genome analysis of coral dinoflagellate symbionts highlights evolutionary adaptations to a symbiotic lifestyle.</title>
        <authorList>
            <person name="Aranda M."/>
            <person name="Li Y."/>
            <person name="Liew Y.J."/>
            <person name="Baumgarten S."/>
            <person name="Simakov O."/>
            <person name="Wilson M."/>
            <person name="Piel J."/>
            <person name="Ashoor H."/>
            <person name="Bougouffa S."/>
            <person name="Bajic V.B."/>
            <person name="Ryu T."/>
            <person name="Ravasi T."/>
            <person name="Bayer T."/>
            <person name="Micklem G."/>
            <person name="Kim H."/>
            <person name="Bhak J."/>
            <person name="Lajeunesse T.C."/>
            <person name="Voolstra C.R."/>
        </authorList>
    </citation>
    <scope>NUCLEOTIDE SEQUENCE [LARGE SCALE GENOMIC DNA]</scope>
    <source>
        <strain evidence="2 3">CCMP2467</strain>
    </source>
</reference>
<keyword evidence="3" id="KW-1185">Reference proteome</keyword>
<dbReference type="AlphaFoldDB" id="A0A1Q9D6Q7"/>
<feature type="signal peptide" evidence="1">
    <location>
        <begin position="1"/>
        <end position="22"/>
    </location>
</feature>
<keyword evidence="1" id="KW-0732">Signal</keyword>
<sequence length="166" mass="18337">MDPVMSRGTLWLLLIGPGLLAASESLQAQGQSFNNLMVRHCRERQHCVESGESSTAGGPGIRVNFMCGPAGWTDESKKKHVKTQNKNDLKCDTEQYHFHVEQSSGNIVVTFKCPKVNGQRQYCRIPAFGSSFTPPAEACCKLMQTKANIELAAALVKKAREARREL</sequence>
<evidence type="ECO:0000256" key="1">
    <source>
        <dbReference type="SAM" id="SignalP"/>
    </source>
</evidence>
<gene>
    <name evidence="2" type="ORF">AK812_SmicGene27481</name>
</gene>
<dbReference type="Proteomes" id="UP000186817">
    <property type="component" value="Unassembled WGS sequence"/>
</dbReference>
<comment type="caution">
    <text evidence="2">The sequence shown here is derived from an EMBL/GenBank/DDBJ whole genome shotgun (WGS) entry which is preliminary data.</text>
</comment>
<name>A0A1Q9D6Q7_SYMMI</name>
<evidence type="ECO:0000313" key="2">
    <source>
        <dbReference type="EMBL" id="OLP90879.1"/>
    </source>
</evidence>
<evidence type="ECO:0000313" key="3">
    <source>
        <dbReference type="Proteomes" id="UP000186817"/>
    </source>
</evidence>
<proteinExistence type="predicted"/>
<feature type="chain" id="PRO_5013158580" evidence="1">
    <location>
        <begin position="23"/>
        <end position="166"/>
    </location>
</feature>
<protein>
    <submittedName>
        <fullName evidence="2">Uncharacterized protein</fullName>
    </submittedName>
</protein>